<name>Q6W6V6_CANLF</name>
<dbReference type="EMBL" id="AY308896">
    <property type="protein sequence ID" value="AAQ95519.1"/>
    <property type="molecule type" value="Genomic_DNA"/>
</dbReference>
<sequence>SVIMSKETCVQLAYGSVGNGLSMAIRQVASVFGEPLCEAVVISHFVCDVRPQGELACMDSTVNEMTGWLSVSVS</sequence>
<protein>
    <submittedName>
        <fullName evidence="1">Olfactory receptor family 10 subfamily J</fullName>
    </submittedName>
</protein>
<feature type="non-terminal residue" evidence="1">
    <location>
        <position position="74"/>
    </location>
</feature>
<evidence type="ECO:0000313" key="1">
    <source>
        <dbReference type="EMBL" id="AAQ95519.1"/>
    </source>
</evidence>
<accession>Q6W6V6</accession>
<keyword evidence="1" id="KW-0675">Receptor</keyword>
<dbReference type="PANTHER" id="PTHR26453">
    <property type="entry name" value="OLFACTORY RECEPTOR"/>
    <property type="match status" value="1"/>
</dbReference>
<organism evidence="1">
    <name type="scientific">Canis lupus familiaris</name>
    <name type="common">Dog</name>
    <name type="synonym">Canis familiaris</name>
    <dbReference type="NCBI Taxonomy" id="9615"/>
    <lineage>
        <taxon>Eukaryota</taxon>
        <taxon>Metazoa</taxon>
        <taxon>Chordata</taxon>
        <taxon>Craniata</taxon>
        <taxon>Vertebrata</taxon>
        <taxon>Euteleostomi</taxon>
        <taxon>Mammalia</taxon>
        <taxon>Eutheria</taxon>
        <taxon>Laurasiatheria</taxon>
        <taxon>Carnivora</taxon>
        <taxon>Caniformia</taxon>
        <taxon>Canidae</taxon>
        <taxon>Canis</taxon>
    </lineage>
</organism>
<reference evidence="1" key="1">
    <citation type="journal article" date="2004" name="Genomics">
        <title>The canine olfactory subgenome.</title>
        <authorList>
            <person name="Olender T."/>
            <person name="Fuchs T."/>
            <person name="Linhart C."/>
            <person name="Shamir R."/>
            <person name="Adams M."/>
            <person name="Kalush F."/>
            <person name="Khen M."/>
            <person name="Lancet D."/>
        </authorList>
    </citation>
    <scope>NUCLEOTIDE SEQUENCE</scope>
</reference>
<proteinExistence type="predicted"/>
<feature type="non-terminal residue" evidence="1">
    <location>
        <position position="1"/>
    </location>
</feature>
<dbReference type="AlphaFoldDB" id="Q6W6V6"/>